<feature type="non-terminal residue" evidence="2">
    <location>
        <position position="1"/>
    </location>
</feature>
<feature type="compositionally biased region" description="Basic residues" evidence="1">
    <location>
        <begin position="41"/>
        <end position="57"/>
    </location>
</feature>
<sequence length="57" mass="6537">RTSGVRLPHHLHGGDLPEDPGLRAGDAPQLLHPQRLEPARLRHRHRRVRKHRPQPTG</sequence>
<reference evidence="2" key="2">
    <citation type="submission" date="2004-02" db="EMBL/GenBank/DDBJ databases">
        <authorList>
            <consortium name="Genoscope"/>
            <consortium name="Whitehead Institute Centre for Genome Research"/>
        </authorList>
    </citation>
    <scope>NUCLEOTIDE SEQUENCE</scope>
</reference>
<evidence type="ECO:0000256" key="1">
    <source>
        <dbReference type="SAM" id="MobiDB-lite"/>
    </source>
</evidence>
<dbReference type="EMBL" id="CAAE01017568">
    <property type="protein sequence ID" value="CAG13711.1"/>
    <property type="molecule type" value="Genomic_DNA"/>
</dbReference>
<comment type="caution">
    <text evidence="2">The sequence shown here is derived from an EMBL/GenBank/DDBJ whole genome shotgun (WGS) entry which is preliminary data.</text>
</comment>
<accession>Q4RD21</accession>
<dbReference type="AlphaFoldDB" id="Q4RD21"/>
<name>Q4RD21_TETNG</name>
<dbReference type="KEGG" id="tng:GSTEN00036318G001"/>
<reference evidence="2" key="1">
    <citation type="journal article" date="2004" name="Nature">
        <title>Genome duplication in the teleost fish Tetraodon nigroviridis reveals the early vertebrate proto-karyotype.</title>
        <authorList>
            <person name="Jaillon O."/>
            <person name="Aury J.-M."/>
            <person name="Brunet F."/>
            <person name="Petit J.-L."/>
            <person name="Stange-Thomann N."/>
            <person name="Mauceli E."/>
            <person name="Bouneau L."/>
            <person name="Fischer C."/>
            <person name="Ozouf-Costaz C."/>
            <person name="Bernot A."/>
            <person name="Nicaud S."/>
            <person name="Jaffe D."/>
            <person name="Fisher S."/>
            <person name="Lutfalla G."/>
            <person name="Dossat C."/>
            <person name="Segurens B."/>
            <person name="Dasilva C."/>
            <person name="Salanoubat M."/>
            <person name="Levy M."/>
            <person name="Boudet N."/>
            <person name="Castellano S."/>
            <person name="Anthouard V."/>
            <person name="Jubin C."/>
            <person name="Castelli V."/>
            <person name="Katinka M."/>
            <person name="Vacherie B."/>
            <person name="Biemont C."/>
            <person name="Skalli Z."/>
            <person name="Cattolico L."/>
            <person name="Poulain J."/>
            <person name="De Berardinis V."/>
            <person name="Cruaud C."/>
            <person name="Duprat S."/>
            <person name="Brottier P."/>
            <person name="Coutanceau J.-P."/>
            <person name="Gouzy J."/>
            <person name="Parra G."/>
            <person name="Lardier G."/>
            <person name="Chapple C."/>
            <person name="McKernan K.J."/>
            <person name="McEwan P."/>
            <person name="Bosak S."/>
            <person name="Kellis M."/>
            <person name="Volff J.-N."/>
            <person name="Guigo R."/>
            <person name="Zody M.C."/>
            <person name="Mesirov J."/>
            <person name="Lindblad-Toh K."/>
            <person name="Birren B."/>
            <person name="Nusbaum C."/>
            <person name="Kahn D."/>
            <person name="Robinson-Rechavi M."/>
            <person name="Laudet V."/>
            <person name="Schachter V."/>
            <person name="Quetier F."/>
            <person name="Saurin W."/>
            <person name="Scarpelli C."/>
            <person name="Wincker P."/>
            <person name="Lander E.S."/>
            <person name="Weissenbach J."/>
            <person name="Roest Crollius H."/>
        </authorList>
    </citation>
    <scope>NUCLEOTIDE SEQUENCE [LARGE SCALE GENOMIC DNA]</scope>
</reference>
<gene>
    <name evidence="2" type="ORF">GSTENG00036318001</name>
</gene>
<evidence type="ECO:0000313" key="2">
    <source>
        <dbReference type="EMBL" id="CAG13711.1"/>
    </source>
</evidence>
<feature type="region of interest" description="Disordered" evidence="1">
    <location>
        <begin position="1"/>
        <end position="57"/>
    </location>
</feature>
<proteinExistence type="predicted"/>
<protein>
    <submittedName>
        <fullName evidence="2">(spotted green pufferfish) hypothetical protein</fullName>
    </submittedName>
</protein>
<organism evidence="2">
    <name type="scientific">Tetraodon nigroviridis</name>
    <name type="common">Spotted green pufferfish</name>
    <name type="synonym">Chelonodon nigroviridis</name>
    <dbReference type="NCBI Taxonomy" id="99883"/>
    <lineage>
        <taxon>Eukaryota</taxon>
        <taxon>Metazoa</taxon>
        <taxon>Chordata</taxon>
        <taxon>Craniata</taxon>
        <taxon>Vertebrata</taxon>
        <taxon>Euteleostomi</taxon>
        <taxon>Actinopterygii</taxon>
        <taxon>Neopterygii</taxon>
        <taxon>Teleostei</taxon>
        <taxon>Neoteleostei</taxon>
        <taxon>Acanthomorphata</taxon>
        <taxon>Eupercaria</taxon>
        <taxon>Tetraodontiformes</taxon>
        <taxon>Tetradontoidea</taxon>
        <taxon>Tetraodontidae</taxon>
        <taxon>Tetraodon</taxon>
    </lineage>
</organism>